<comment type="caution">
    <text evidence="1">The sequence shown here is derived from an EMBL/GenBank/DDBJ whole genome shotgun (WGS) entry which is preliminary data.</text>
</comment>
<gene>
    <name evidence="1" type="ORF">ONZ43_g2389</name>
</gene>
<accession>A0ACC2J0T6</accession>
<reference evidence="1" key="1">
    <citation type="submission" date="2022-11" db="EMBL/GenBank/DDBJ databases">
        <title>Genome Sequence of Nemania bipapillata.</title>
        <authorList>
            <person name="Buettner E."/>
        </authorList>
    </citation>
    <scope>NUCLEOTIDE SEQUENCE</scope>
    <source>
        <strain evidence="1">CP14</strain>
    </source>
</reference>
<keyword evidence="2" id="KW-1185">Reference proteome</keyword>
<organism evidence="1 2">
    <name type="scientific">Nemania bipapillata</name>
    <dbReference type="NCBI Taxonomy" id="110536"/>
    <lineage>
        <taxon>Eukaryota</taxon>
        <taxon>Fungi</taxon>
        <taxon>Dikarya</taxon>
        <taxon>Ascomycota</taxon>
        <taxon>Pezizomycotina</taxon>
        <taxon>Sordariomycetes</taxon>
        <taxon>Xylariomycetidae</taxon>
        <taxon>Xylariales</taxon>
        <taxon>Xylariaceae</taxon>
        <taxon>Nemania</taxon>
    </lineage>
</organism>
<evidence type="ECO:0000313" key="2">
    <source>
        <dbReference type="Proteomes" id="UP001153334"/>
    </source>
</evidence>
<name>A0ACC2J0T6_9PEZI</name>
<dbReference type="Proteomes" id="UP001153334">
    <property type="component" value="Unassembled WGS sequence"/>
</dbReference>
<sequence>MTPTNSSSSQCTINSMSNLFNYEIPEGLYQVPDHLLDLRPDNDVDHDLLHPRPITDEKNVWFFWHSGFTQMHTYGQRTVRAYHRRFSKLGWVIRVVDCEPESPLHIGRFLDFHDPGTFPKAFREGTIGGDYAAQHYSDLVRWPLLLRHGGVYADVGMIQIGDLDRLWNETIGNPESPYEVISYDKSLSNYFLASNRNNALFEHCHRLLLALWGADGGKTSTEGMHADPLLKGVPLMGSDTMTFTENGRVYSPDEVKYMLTDYIIQGQATKMVLGLVDDEDGWDGPKYCREHVYAIDFLVGSQLINELTSWNGPEQFRLMSLPLPKEEEEETADQKKAKEIIVNCLTRSFGFKLATGLILRVYGDTLSSLWRKHVGSDIVPGTYAHWLRHATANWNQKNIPPPLEFEVTEPIKRGPLLREA</sequence>
<protein>
    <submittedName>
        <fullName evidence="1">Uncharacterized protein</fullName>
    </submittedName>
</protein>
<proteinExistence type="predicted"/>
<dbReference type="EMBL" id="JAPESX010000485">
    <property type="protein sequence ID" value="KAJ8121068.1"/>
    <property type="molecule type" value="Genomic_DNA"/>
</dbReference>
<evidence type="ECO:0000313" key="1">
    <source>
        <dbReference type="EMBL" id="KAJ8121068.1"/>
    </source>
</evidence>